<dbReference type="PANTHER" id="PTHR12192">
    <property type="entry name" value="CATION TRANSPORT PROTEIN CHAC-RELATED"/>
    <property type="match status" value="1"/>
</dbReference>
<protein>
    <recommendedName>
        <fullName evidence="4">Gamma-glutamylcyclotransferase</fullName>
    </recommendedName>
</protein>
<proteinExistence type="predicted"/>
<evidence type="ECO:0000313" key="2">
    <source>
        <dbReference type="EMBL" id="CAI9278913.1"/>
    </source>
</evidence>
<dbReference type="Proteomes" id="UP001177003">
    <property type="component" value="Chromosome 4"/>
</dbReference>
<keyword evidence="1" id="KW-0456">Lyase</keyword>
<dbReference type="Pfam" id="PF04752">
    <property type="entry name" value="ChaC"/>
    <property type="match status" value="1"/>
</dbReference>
<gene>
    <name evidence="2" type="ORF">LSALG_LOCUS18745</name>
</gene>
<dbReference type="GO" id="GO:0005737">
    <property type="term" value="C:cytoplasm"/>
    <property type="evidence" value="ECO:0007669"/>
    <property type="project" value="TreeGrafter"/>
</dbReference>
<dbReference type="GO" id="GO:0061928">
    <property type="term" value="F:glutathione specific gamma-glutamylcyclotransferase activity"/>
    <property type="evidence" value="ECO:0007669"/>
    <property type="project" value="InterPro"/>
</dbReference>
<evidence type="ECO:0008006" key="4">
    <source>
        <dbReference type="Google" id="ProtNLM"/>
    </source>
</evidence>
<dbReference type="AlphaFoldDB" id="A0AA35YRX7"/>
<dbReference type="InterPro" id="IPR006840">
    <property type="entry name" value="ChaC"/>
</dbReference>
<dbReference type="EMBL" id="OX465080">
    <property type="protein sequence ID" value="CAI9278913.1"/>
    <property type="molecule type" value="Genomic_DNA"/>
</dbReference>
<accession>A0AA35YRX7</accession>
<evidence type="ECO:0000256" key="1">
    <source>
        <dbReference type="ARBA" id="ARBA00023239"/>
    </source>
</evidence>
<dbReference type="GO" id="GO:0006751">
    <property type="term" value="P:glutathione catabolic process"/>
    <property type="evidence" value="ECO:0007669"/>
    <property type="project" value="InterPro"/>
</dbReference>
<keyword evidence="3" id="KW-1185">Reference proteome</keyword>
<dbReference type="PANTHER" id="PTHR12192:SF19">
    <property type="entry name" value="GAMMA-GLUTAMYLCYCLOTRANSFERASE 2-2"/>
    <property type="match status" value="1"/>
</dbReference>
<name>A0AA35YRX7_LACSI</name>
<organism evidence="2 3">
    <name type="scientific">Lactuca saligna</name>
    <name type="common">Willowleaf lettuce</name>
    <dbReference type="NCBI Taxonomy" id="75948"/>
    <lineage>
        <taxon>Eukaryota</taxon>
        <taxon>Viridiplantae</taxon>
        <taxon>Streptophyta</taxon>
        <taxon>Embryophyta</taxon>
        <taxon>Tracheophyta</taxon>
        <taxon>Spermatophyta</taxon>
        <taxon>Magnoliopsida</taxon>
        <taxon>eudicotyledons</taxon>
        <taxon>Gunneridae</taxon>
        <taxon>Pentapetalae</taxon>
        <taxon>asterids</taxon>
        <taxon>campanulids</taxon>
        <taxon>Asterales</taxon>
        <taxon>Asteraceae</taxon>
        <taxon>Cichorioideae</taxon>
        <taxon>Cichorieae</taxon>
        <taxon>Lactucinae</taxon>
        <taxon>Lactuca</taxon>
    </lineage>
</organism>
<evidence type="ECO:0000313" key="3">
    <source>
        <dbReference type="Proteomes" id="UP001177003"/>
    </source>
</evidence>
<reference evidence="2" key="1">
    <citation type="submission" date="2023-04" db="EMBL/GenBank/DDBJ databases">
        <authorList>
            <person name="Vijverberg K."/>
            <person name="Xiong W."/>
            <person name="Schranz E."/>
        </authorList>
    </citation>
    <scope>NUCLEOTIDE SEQUENCE</scope>
</reference>
<sequence>MARQITTAIGLCGNNRDYIFLMEKDMFDIGHEDDMVIELENAVRKVKKTNVSPEPESFSYEDGVLELVEASDNLKHKGLGIKDHLRKIAGVHFQATKTSFSDSEREESELEDDHSFKKIDELSESKVKIKKLCRKLLSQVPEKSMKLKKTQGSNHFQVMFTSNLHIQTPADVL</sequence>